<dbReference type="Proteomes" id="UP001286313">
    <property type="component" value="Unassembled WGS sequence"/>
</dbReference>
<keyword evidence="2" id="KW-1185">Reference proteome</keyword>
<organism evidence="1 2">
    <name type="scientific">Petrolisthes cinctipes</name>
    <name type="common">Flat porcelain crab</name>
    <dbReference type="NCBI Taxonomy" id="88211"/>
    <lineage>
        <taxon>Eukaryota</taxon>
        <taxon>Metazoa</taxon>
        <taxon>Ecdysozoa</taxon>
        <taxon>Arthropoda</taxon>
        <taxon>Crustacea</taxon>
        <taxon>Multicrustacea</taxon>
        <taxon>Malacostraca</taxon>
        <taxon>Eumalacostraca</taxon>
        <taxon>Eucarida</taxon>
        <taxon>Decapoda</taxon>
        <taxon>Pleocyemata</taxon>
        <taxon>Anomura</taxon>
        <taxon>Galatheoidea</taxon>
        <taxon>Porcellanidae</taxon>
        <taxon>Petrolisthes</taxon>
    </lineage>
</organism>
<evidence type="ECO:0000313" key="2">
    <source>
        <dbReference type="Proteomes" id="UP001286313"/>
    </source>
</evidence>
<evidence type="ECO:0000313" key="1">
    <source>
        <dbReference type="EMBL" id="KAK3890034.1"/>
    </source>
</evidence>
<reference evidence="1" key="1">
    <citation type="submission" date="2023-10" db="EMBL/GenBank/DDBJ databases">
        <title>Genome assemblies of two species of porcelain crab, Petrolisthes cinctipes and Petrolisthes manimaculis (Anomura: Porcellanidae).</title>
        <authorList>
            <person name="Angst P."/>
        </authorList>
    </citation>
    <scope>NUCLEOTIDE SEQUENCE</scope>
    <source>
        <strain evidence="1">PB745_01</strain>
        <tissue evidence="1">Gill</tissue>
    </source>
</reference>
<dbReference type="EMBL" id="JAWQEG010000448">
    <property type="protein sequence ID" value="KAK3890034.1"/>
    <property type="molecule type" value="Genomic_DNA"/>
</dbReference>
<name>A0AAE1KYR8_PETCI</name>
<comment type="caution">
    <text evidence="1">The sequence shown here is derived from an EMBL/GenBank/DDBJ whole genome shotgun (WGS) entry which is preliminary data.</text>
</comment>
<sequence length="67" mass="7556">MRARVIETEREKGGTIETEEGKKRKRKIIIKTVGKSVVARCAGRCQIEDRLGPSRQQSNQMLTTKVA</sequence>
<accession>A0AAE1KYR8</accession>
<gene>
    <name evidence="1" type="ORF">Pcinc_005998</name>
</gene>
<protein>
    <submittedName>
        <fullName evidence="1">Uncharacterized protein</fullName>
    </submittedName>
</protein>
<proteinExistence type="predicted"/>
<dbReference type="AlphaFoldDB" id="A0AAE1KYR8"/>